<evidence type="ECO:0000313" key="2">
    <source>
        <dbReference type="Proteomes" id="UP000226031"/>
    </source>
</evidence>
<name>A0A2B7ZG40_9EURO</name>
<sequence>MAPDSASSICLEPRDVQLAVVRSKYECGGSGEVVLRDDVGGPKKCGAGHLIWQSGTSEVQPSEVYSTTLQQQSTVYADQQPPPRPGVNCFMIIFYYYCYPEHGMVSLRHSTGIAITSSLAELRNGQVNPRYPTHIRDRQRRLENEEPCQMKILNINPGVNFVPVSTSNSLAVAFRSAVP</sequence>
<organism evidence="1 2">
    <name type="scientific">[Emmonsia] crescens</name>
    <dbReference type="NCBI Taxonomy" id="73230"/>
    <lineage>
        <taxon>Eukaryota</taxon>
        <taxon>Fungi</taxon>
        <taxon>Dikarya</taxon>
        <taxon>Ascomycota</taxon>
        <taxon>Pezizomycotina</taxon>
        <taxon>Eurotiomycetes</taxon>
        <taxon>Eurotiomycetidae</taxon>
        <taxon>Onygenales</taxon>
        <taxon>Ajellomycetaceae</taxon>
        <taxon>Emergomyces</taxon>
    </lineage>
</organism>
<evidence type="ECO:0000313" key="1">
    <source>
        <dbReference type="EMBL" id="PGH32331.1"/>
    </source>
</evidence>
<protein>
    <submittedName>
        <fullName evidence="1">Uncharacterized protein</fullName>
    </submittedName>
</protein>
<dbReference type="Proteomes" id="UP000226031">
    <property type="component" value="Unassembled WGS sequence"/>
</dbReference>
<proteinExistence type="predicted"/>
<keyword evidence="2" id="KW-1185">Reference proteome</keyword>
<comment type="caution">
    <text evidence="1">The sequence shown here is derived from an EMBL/GenBank/DDBJ whole genome shotgun (WGS) entry which is preliminary data.</text>
</comment>
<gene>
    <name evidence="1" type="ORF">GX50_04868</name>
</gene>
<dbReference type="AlphaFoldDB" id="A0A2B7ZG40"/>
<accession>A0A2B7ZG40</accession>
<reference evidence="1 2" key="1">
    <citation type="submission" date="2017-10" db="EMBL/GenBank/DDBJ databases">
        <title>Comparative genomics in systemic dimorphic fungi from Ajellomycetaceae.</title>
        <authorList>
            <person name="Munoz J.F."/>
            <person name="Mcewen J.G."/>
            <person name="Clay O.K."/>
            <person name="Cuomo C.A."/>
        </authorList>
    </citation>
    <scope>NUCLEOTIDE SEQUENCE [LARGE SCALE GENOMIC DNA]</scope>
    <source>
        <strain evidence="1 2">UAMH4076</strain>
    </source>
</reference>
<dbReference type="EMBL" id="PDND01000096">
    <property type="protein sequence ID" value="PGH32331.1"/>
    <property type="molecule type" value="Genomic_DNA"/>
</dbReference>